<evidence type="ECO:0000256" key="4">
    <source>
        <dbReference type="ARBA" id="ARBA00022989"/>
    </source>
</evidence>
<dbReference type="GO" id="GO:0005737">
    <property type="term" value="C:cytoplasm"/>
    <property type="evidence" value="ECO:0007669"/>
    <property type="project" value="TreeGrafter"/>
</dbReference>
<keyword evidence="7" id="KW-0732">Signal</keyword>
<dbReference type="AlphaFoldDB" id="A0A7S4BDT9"/>
<feature type="signal peptide" evidence="7">
    <location>
        <begin position="1"/>
        <end position="21"/>
    </location>
</feature>
<evidence type="ECO:0000313" key="8">
    <source>
        <dbReference type="EMBL" id="CAE0762716.1"/>
    </source>
</evidence>
<dbReference type="PANTHER" id="PTHR11266">
    <property type="entry name" value="PEROXISOMAL MEMBRANE PROTEIN 2, PXMP2 MPV17"/>
    <property type="match status" value="1"/>
</dbReference>
<accession>A0A7S4BDT9</accession>
<keyword evidence="4" id="KW-1133">Transmembrane helix</keyword>
<evidence type="ECO:0000256" key="6">
    <source>
        <dbReference type="RuleBase" id="RU363053"/>
    </source>
</evidence>
<dbReference type="EMBL" id="HBIZ01024219">
    <property type="protein sequence ID" value="CAE0762716.1"/>
    <property type="molecule type" value="Transcribed_RNA"/>
</dbReference>
<sequence length="330" mass="36866">MRSIVLVVLLASLQLAPGLHSSSISLLHWSPQRCTSCEQQTWCCSTRSAEDRSRTGRVKLSAAPQRSLPRRLSDRLSQQVEDTELVAAFDAEQQLLVAKKLSRAVMNQALVLAVLSLTAYSVFTVDSSTWRGWYPYEILLRIPVDNWKAYEMAVTESPVPVKAAITGVTYFVGDWLAQSVELGKSGDTWADADPMRVLRSALVGLVLLGPLAHFYYEWVATLDWAIPFKILLDQTAYLAFYNTVYFMSLGTLAGKPIGDVWTEYRGNFWELLTAGWKLWPLVAIVTYTLIPPEHRVLWIDAIEIVYSALLSTIANKDPVADPPPPPPPQL</sequence>
<evidence type="ECO:0000256" key="5">
    <source>
        <dbReference type="ARBA" id="ARBA00023136"/>
    </source>
</evidence>
<evidence type="ECO:0000256" key="2">
    <source>
        <dbReference type="ARBA" id="ARBA00006824"/>
    </source>
</evidence>
<protein>
    <submittedName>
        <fullName evidence="8">Uncharacterized protein</fullName>
    </submittedName>
</protein>
<keyword evidence="5" id="KW-0472">Membrane</keyword>
<dbReference type="GO" id="GO:0016020">
    <property type="term" value="C:membrane"/>
    <property type="evidence" value="ECO:0007669"/>
    <property type="project" value="UniProtKB-SubCell"/>
</dbReference>
<gene>
    <name evidence="8" type="ORF">PCAR00345_LOCUS15328</name>
</gene>
<dbReference type="Pfam" id="PF04117">
    <property type="entry name" value="Mpv17_PMP22"/>
    <property type="match status" value="1"/>
</dbReference>
<dbReference type="InterPro" id="IPR007248">
    <property type="entry name" value="Mpv17_PMP22"/>
</dbReference>
<organism evidence="8">
    <name type="scientific">Chrysotila carterae</name>
    <name type="common">Marine alga</name>
    <name type="synonym">Syracosphaera carterae</name>
    <dbReference type="NCBI Taxonomy" id="13221"/>
    <lineage>
        <taxon>Eukaryota</taxon>
        <taxon>Haptista</taxon>
        <taxon>Haptophyta</taxon>
        <taxon>Prymnesiophyceae</taxon>
        <taxon>Isochrysidales</taxon>
        <taxon>Isochrysidaceae</taxon>
        <taxon>Chrysotila</taxon>
    </lineage>
</organism>
<dbReference type="PANTHER" id="PTHR11266:SF121">
    <property type="entry name" value="OS09G0315000 PROTEIN"/>
    <property type="match status" value="1"/>
</dbReference>
<feature type="chain" id="PRO_5030806623" evidence="7">
    <location>
        <begin position="22"/>
        <end position="330"/>
    </location>
</feature>
<proteinExistence type="inferred from homology"/>
<evidence type="ECO:0000256" key="1">
    <source>
        <dbReference type="ARBA" id="ARBA00004141"/>
    </source>
</evidence>
<evidence type="ECO:0000256" key="7">
    <source>
        <dbReference type="SAM" id="SignalP"/>
    </source>
</evidence>
<name>A0A7S4BDT9_CHRCT</name>
<reference evidence="8" key="1">
    <citation type="submission" date="2021-01" db="EMBL/GenBank/DDBJ databases">
        <authorList>
            <person name="Corre E."/>
            <person name="Pelletier E."/>
            <person name="Niang G."/>
            <person name="Scheremetjew M."/>
            <person name="Finn R."/>
            <person name="Kale V."/>
            <person name="Holt S."/>
            <person name="Cochrane G."/>
            <person name="Meng A."/>
            <person name="Brown T."/>
            <person name="Cohen L."/>
        </authorList>
    </citation>
    <scope>NUCLEOTIDE SEQUENCE</scope>
    <source>
        <strain evidence="8">CCMP645</strain>
    </source>
</reference>
<comment type="similarity">
    <text evidence="2 6">Belongs to the peroxisomal membrane protein PXMP2/4 family.</text>
</comment>
<keyword evidence="3" id="KW-0812">Transmembrane</keyword>
<comment type="subcellular location">
    <subcellularLocation>
        <location evidence="1">Membrane</location>
        <topology evidence="1">Multi-pass membrane protein</topology>
    </subcellularLocation>
</comment>
<evidence type="ECO:0000256" key="3">
    <source>
        <dbReference type="ARBA" id="ARBA00022692"/>
    </source>
</evidence>